<reference evidence="6 7" key="2">
    <citation type="submission" date="2018-11" db="EMBL/GenBank/DDBJ databases">
        <authorList>
            <consortium name="Pathogen Informatics"/>
        </authorList>
    </citation>
    <scope>NUCLEOTIDE SEQUENCE [LARGE SCALE GENOMIC DNA]</scope>
    <source>
        <strain evidence="6 7">Costa Rica</strain>
    </source>
</reference>
<dbReference type="EMBL" id="UYYA01004652">
    <property type="protein sequence ID" value="VDM62852.1"/>
    <property type="molecule type" value="Genomic_DNA"/>
</dbReference>
<dbReference type="OMA" id="HKETIAM"/>
<dbReference type="Pfam" id="PF00028">
    <property type="entry name" value="Cadherin"/>
    <property type="match status" value="1"/>
</dbReference>
<dbReference type="STRING" id="334426.A0A158PLE9"/>
<dbReference type="SUPFAM" id="SSF49313">
    <property type="entry name" value="Cadherin-like"/>
    <property type="match status" value="5"/>
</dbReference>
<dbReference type="PRINTS" id="PR00205">
    <property type="entry name" value="CADHERIN"/>
</dbReference>
<dbReference type="PROSITE" id="PS50268">
    <property type="entry name" value="CADHERIN_2"/>
    <property type="match status" value="1"/>
</dbReference>
<feature type="domain" description="Cadherin" evidence="5">
    <location>
        <begin position="390"/>
        <end position="449"/>
    </location>
</feature>
<organism evidence="8">
    <name type="scientific">Angiostrongylus costaricensis</name>
    <name type="common">Nematode worm</name>
    <dbReference type="NCBI Taxonomy" id="334426"/>
    <lineage>
        <taxon>Eukaryota</taxon>
        <taxon>Metazoa</taxon>
        <taxon>Ecdysozoa</taxon>
        <taxon>Nematoda</taxon>
        <taxon>Chromadorea</taxon>
        <taxon>Rhabditida</taxon>
        <taxon>Rhabditina</taxon>
        <taxon>Rhabditomorpha</taxon>
        <taxon>Strongyloidea</taxon>
        <taxon>Metastrongylidae</taxon>
        <taxon>Angiostrongylus</taxon>
    </lineage>
</organism>
<dbReference type="InterPro" id="IPR015919">
    <property type="entry name" value="Cadherin-like_sf"/>
</dbReference>
<sequence length="829" mass="92460">MPKVVRIPANSPVGSTAFRPLLLQSIISHSIDYLYDIDSPSNAFRIDNITGVITTSRSVDDITQELLTITAIDPITERSTRANLTVLISPSNVRKLAFVQHQYTGNARKSDMIGSTVATVEAKSSHGDVVSYTLEGSDAVFFSINNRGAIMLKGSIASVQGSELDFVARASDGTLSRTVPVRIMLEDQVNISFEKDFYDVKVMENVPINGYILYPKLLGARSTTGAKYLIEPGNEATVVLELLQIDSDGYVGTYEFLVRAILDGHDATTRVLLRILAAFTCVPRFLDDRNLEFTIAENSPVDTKIGTVSAIELDSKCEPKYLLWDTITHQYTNETSTVSIDVNNGEIRSRVQFDYEEQAMHPANVSTSSSSSEAIIPVDAPQLFVFSMCQVPEDVAIGTVIATMRAVDVDESQTVFYRLKHPSKEFAMNSSTGEVVVVYGLDRETVDSYRNDNGPLFERGHYDVLVAKGTLPGQKIVKLSTYDPDQPVAGNEHGNQQMFSDFTGGVFHLLVESMDNPTAAKAQKDHCIVNVHIHEESDIVRLELPIPPAAMDYEKINNIKGTLANATGLKVIMKDLQYHHEEEEVFYDVTDLRLTSKTNFRQIFFYAFKLDRSAAEMARNIDEIWCEVSVGVSTGRKWFRKFQSGNFDLEDKEGYRRSNEIELKAVVKANTRTTVRDLSKRLNVFVNRSSSEIIPAERAIAIADRHRSTMSSEMPSMTRAQVFSTSVTHLSIPPVAYVLGVFVLSLTVVFIIFAFMTCHYRNKFKLQKKIHEGDIIIKNSLNTPPLRPMKISPMIPIQMIGAFFPAIDDSYAVQERKMVVGADENQQPH</sequence>
<name>A0A158PLE9_ANGCS</name>
<dbReference type="Gene3D" id="2.60.40.60">
    <property type="entry name" value="Cadherins"/>
    <property type="match status" value="4"/>
</dbReference>
<keyword evidence="3" id="KW-0106">Calcium</keyword>
<dbReference type="GO" id="GO:0005509">
    <property type="term" value="F:calcium ion binding"/>
    <property type="evidence" value="ECO:0007669"/>
    <property type="project" value="UniProtKB-UniRule"/>
</dbReference>
<evidence type="ECO:0000256" key="2">
    <source>
        <dbReference type="ARBA" id="ARBA00022989"/>
    </source>
</evidence>
<proteinExistence type="predicted"/>
<evidence type="ECO:0000313" key="8">
    <source>
        <dbReference type="WBParaSite" id="ACOC_0001126601-mRNA-1"/>
    </source>
</evidence>
<dbReference type="InterPro" id="IPR041426">
    <property type="entry name" value="Mos1_HTH"/>
</dbReference>
<dbReference type="GO" id="GO:0005886">
    <property type="term" value="C:plasma membrane"/>
    <property type="evidence" value="ECO:0007669"/>
    <property type="project" value="UniProtKB-SubCell"/>
</dbReference>
<evidence type="ECO:0000313" key="7">
    <source>
        <dbReference type="Proteomes" id="UP000267027"/>
    </source>
</evidence>
<evidence type="ECO:0000256" key="1">
    <source>
        <dbReference type="ARBA" id="ARBA00022692"/>
    </source>
</evidence>
<dbReference type="InterPro" id="IPR002126">
    <property type="entry name" value="Cadherin-like_dom"/>
</dbReference>
<evidence type="ECO:0000256" key="3">
    <source>
        <dbReference type="PROSITE-ProRule" id="PRU00043"/>
    </source>
</evidence>
<dbReference type="Gene3D" id="1.10.10.1450">
    <property type="match status" value="1"/>
</dbReference>
<dbReference type="GO" id="GO:0007156">
    <property type="term" value="P:homophilic cell adhesion via plasma membrane adhesion molecules"/>
    <property type="evidence" value="ECO:0007669"/>
    <property type="project" value="InterPro"/>
</dbReference>
<dbReference type="WBParaSite" id="ACOC_0001126601-mRNA-1">
    <property type="protein sequence ID" value="ACOC_0001126601-mRNA-1"/>
    <property type="gene ID" value="ACOC_0001126601"/>
</dbReference>
<dbReference type="Proteomes" id="UP000267027">
    <property type="component" value="Unassembled WGS sequence"/>
</dbReference>
<evidence type="ECO:0000313" key="6">
    <source>
        <dbReference type="EMBL" id="VDM62852.1"/>
    </source>
</evidence>
<keyword evidence="4" id="KW-0472">Membrane</keyword>
<protein>
    <submittedName>
        <fullName evidence="8">Cadherin domain-containing protein</fullName>
    </submittedName>
</protein>
<reference evidence="8" key="1">
    <citation type="submission" date="2016-04" db="UniProtKB">
        <authorList>
            <consortium name="WormBaseParasite"/>
        </authorList>
    </citation>
    <scope>IDENTIFICATION</scope>
</reference>
<dbReference type="CDD" id="cd11304">
    <property type="entry name" value="Cadherin_repeat"/>
    <property type="match status" value="3"/>
</dbReference>
<dbReference type="Pfam" id="PF17906">
    <property type="entry name" value="HTH_48"/>
    <property type="match status" value="1"/>
</dbReference>
<keyword evidence="1 4" id="KW-0812">Transmembrane</keyword>
<dbReference type="PANTHER" id="PTHR24026">
    <property type="entry name" value="FAT ATYPICAL CADHERIN-RELATED"/>
    <property type="match status" value="1"/>
</dbReference>
<dbReference type="OrthoDB" id="9990384at2759"/>
<keyword evidence="7" id="KW-1185">Reference proteome</keyword>
<dbReference type="PANTHER" id="PTHR24026:SF126">
    <property type="entry name" value="PROTOCADHERIN FAT 4"/>
    <property type="match status" value="1"/>
</dbReference>
<feature type="transmembrane region" description="Helical" evidence="4">
    <location>
        <begin position="735"/>
        <end position="758"/>
    </location>
</feature>
<dbReference type="AlphaFoldDB" id="A0A158PLE9"/>
<evidence type="ECO:0000259" key="5">
    <source>
        <dbReference type="PROSITE" id="PS50268"/>
    </source>
</evidence>
<keyword evidence="2 4" id="KW-1133">Transmembrane helix</keyword>
<gene>
    <name evidence="6" type="ORF">ACOC_LOCUS11267</name>
</gene>
<accession>A0A158PLE9</accession>
<evidence type="ECO:0000256" key="4">
    <source>
        <dbReference type="SAM" id="Phobius"/>
    </source>
</evidence>